<keyword evidence="4 7" id="KW-0808">Transferase</keyword>
<dbReference type="EMBL" id="JACJVN010000057">
    <property type="protein sequence ID" value="MBB6678665.1"/>
    <property type="molecule type" value="Genomic_DNA"/>
</dbReference>
<evidence type="ECO:0000313" key="8">
    <source>
        <dbReference type="Proteomes" id="UP000574133"/>
    </source>
</evidence>
<comment type="caution">
    <text evidence="7">The sequence shown here is derived from an EMBL/GenBank/DDBJ whole genome shotgun (WGS) entry which is preliminary data.</text>
</comment>
<dbReference type="RefSeq" id="WP_185179923.1">
    <property type="nucleotide sequence ID" value="NZ_CBCSEP010000006.1"/>
</dbReference>
<organism evidence="7 8">
    <name type="scientific">Cohnella lubricantis</name>
    <dbReference type="NCBI Taxonomy" id="2163172"/>
    <lineage>
        <taxon>Bacteria</taxon>
        <taxon>Bacillati</taxon>
        <taxon>Bacillota</taxon>
        <taxon>Bacilli</taxon>
        <taxon>Bacillales</taxon>
        <taxon>Paenibacillaceae</taxon>
        <taxon>Cohnella</taxon>
    </lineage>
</organism>
<comment type="subcellular location">
    <subcellularLocation>
        <location evidence="1">Membrane</location>
    </subcellularLocation>
</comment>
<proteinExistence type="inferred from homology"/>
<evidence type="ECO:0000313" key="7">
    <source>
        <dbReference type="EMBL" id="MBB6678665.1"/>
    </source>
</evidence>
<reference evidence="7 8" key="1">
    <citation type="submission" date="2020-08" db="EMBL/GenBank/DDBJ databases">
        <title>Cohnella phylogeny.</title>
        <authorList>
            <person name="Dunlap C."/>
        </authorList>
    </citation>
    <scope>NUCLEOTIDE SEQUENCE [LARGE SCALE GENOMIC DNA]</scope>
    <source>
        <strain evidence="7 8">DSM 103658</strain>
    </source>
</reference>
<feature type="domain" description="Glycosyl transferase family 28 C-terminal" evidence="5">
    <location>
        <begin position="211"/>
        <end position="367"/>
    </location>
</feature>
<sequence>MREIARRTSALRIIIVYASFGDGHRQAALALQQSFSSLGAANIVLLDLMAEAHPILNEFSRYFYMKSYTLWPQVYGWMYQATRCMKPNSLFAHWLHSWGADTLRRLIEKERPDAIVHTFPMLVLPSIARRIQRPIPMYNVVTDFDLHMRWVHPKIDKYYVATDDLRDELARTGIPPARIAATGIPLRSTFSMPRRLEREAERFGFDPEQPVVLVMCGAYGARSGLGELCRRLASAGRTQVALVCGRNRALEAAFRERFNTDGSRVRVFGYVESIHELMSIASCIVTKPGGLTLTEAMQARLPIFLYRPMPGQELNNARYLAAKGAAVICRTPGALAAEIESTLESPGRRSAMQSAIDTLRKEGAADRIALDILQNLPIL</sequence>
<dbReference type="Pfam" id="PF06925">
    <property type="entry name" value="MGDG_synth"/>
    <property type="match status" value="1"/>
</dbReference>
<protein>
    <submittedName>
        <fullName evidence="7">Glycosyltransferase</fullName>
    </submittedName>
</protein>
<dbReference type="Proteomes" id="UP000574133">
    <property type="component" value="Unassembled WGS sequence"/>
</dbReference>
<evidence type="ECO:0000256" key="2">
    <source>
        <dbReference type="ARBA" id="ARBA00006962"/>
    </source>
</evidence>
<dbReference type="SUPFAM" id="SSF53756">
    <property type="entry name" value="UDP-Glycosyltransferase/glycogen phosphorylase"/>
    <property type="match status" value="1"/>
</dbReference>
<dbReference type="GO" id="GO:0016758">
    <property type="term" value="F:hexosyltransferase activity"/>
    <property type="evidence" value="ECO:0007669"/>
    <property type="project" value="InterPro"/>
</dbReference>
<dbReference type="GO" id="GO:0009247">
    <property type="term" value="P:glycolipid biosynthetic process"/>
    <property type="evidence" value="ECO:0007669"/>
    <property type="project" value="InterPro"/>
</dbReference>
<evidence type="ECO:0000256" key="3">
    <source>
        <dbReference type="ARBA" id="ARBA00022676"/>
    </source>
</evidence>
<evidence type="ECO:0000259" key="5">
    <source>
        <dbReference type="Pfam" id="PF04101"/>
    </source>
</evidence>
<evidence type="ECO:0000259" key="6">
    <source>
        <dbReference type="Pfam" id="PF06925"/>
    </source>
</evidence>
<keyword evidence="3" id="KW-0328">Glycosyltransferase</keyword>
<dbReference type="GO" id="GO:0016020">
    <property type="term" value="C:membrane"/>
    <property type="evidence" value="ECO:0007669"/>
    <property type="project" value="UniProtKB-SubCell"/>
</dbReference>
<keyword evidence="8" id="KW-1185">Reference proteome</keyword>
<dbReference type="AlphaFoldDB" id="A0A841TF04"/>
<accession>A0A841TF04</accession>
<name>A0A841TF04_9BACL</name>
<evidence type="ECO:0000256" key="1">
    <source>
        <dbReference type="ARBA" id="ARBA00004370"/>
    </source>
</evidence>
<dbReference type="InterPro" id="IPR007235">
    <property type="entry name" value="Glyco_trans_28_C"/>
</dbReference>
<gene>
    <name evidence="7" type="ORF">H4Q31_15350</name>
</gene>
<comment type="similarity">
    <text evidence="2">Belongs to the glycosyltransferase 28 family.</text>
</comment>
<dbReference type="Gene3D" id="3.40.50.2000">
    <property type="entry name" value="Glycogen Phosphorylase B"/>
    <property type="match status" value="1"/>
</dbReference>
<dbReference type="Pfam" id="PF04101">
    <property type="entry name" value="Glyco_tran_28_C"/>
    <property type="match status" value="1"/>
</dbReference>
<dbReference type="InterPro" id="IPR009695">
    <property type="entry name" value="Diacylglyc_glucosyltr_N"/>
</dbReference>
<evidence type="ECO:0000256" key="4">
    <source>
        <dbReference type="ARBA" id="ARBA00022679"/>
    </source>
</evidence>
<dbReference type="PANTHER" id="PTHR43025">
    <property type="entry name" value="MONOGALACTOSYLDIACYLGLYCEROL SYNTHASE"/>
    <property type="match status" value="1"/>
</dbReference>
<feature type="domain" description="Diacylglycerol glucosyltransferase N-terminal" evidence="6">
    <location>
        <begin position="24"/>
        <end position="185"/>
    </location>
</feature>
<dbReference type="PANTHER" id="PTHR43025:SF3">
    <property type="entry name" value="MONOGALACTOSYLDIACYLGLYCEROL SYNTHASE 1, CHLOROPLASTIC"/>
    <property type="match status" value="1"/>
</dbReference>
<dbReference type="InterPro" id="IPR050519">
    <property type="entry name" value="Glycosyltransf_28_UgtP"/>
</dbReference>